<dbReference type="InterPro" id="IPR003329">
    <property type="entry name" value="Cytidylyl_trans"/>
</dbReference>
<evidence type="ECO:0000313" key="2">
    <source>
        <dbReference type="Proteomes" id="UP000235533"/>
    </source>
</evidence>
<sequence length="231" mass="25834">MSKQHIALITARGGSKGLPRKNVLPVNGTPLIGWTIKAALACPLIERVFVSTDDDEIANISSEFGAEIIVRPDELASDTASSIDVVSHAIEWLESNNIACPRMTLLQPTSPLRTARHLTDALDYFEQQQANFVISVFEPAHTPIKSYIEREGGSIEGLFSREAPYKRRQDLPRAFQPNGAIYAFSVTEFKQNNHFPRTNVFPYIMSELDSADVDTMEDLMVVEQRLKELTQ</sequence>
<dbReference type="GO" id="GO:0008781">
    <property type="term" value="F:N-acylneuraminate cytidylyltransferase activity"/>
    <property type="evidence" value="ECO:0007669"/>
    <property type="project" value="TreeGrafter"/>
</dbReference>
<dbReference type="AlphaFoldDB" id="A0A2N7JJ72"/>
<reference evidence="2" key="1">
    <citation type="submission" date="2016-07" db="EMBL/GenBank/DDBJ databases">
        <title>Nontailed viruses are major unrecognized killers of bacteria in the ocean.</title>
        <authorList>
            <person name="Kauffman K."/>
            <person name="Hussain F."/>
            <person name="Yang J."/>
            <person name="Arevalo P."/>
            <person name="Brown J."/>
            <person name="Cutler M."/>
            <person name="Kelly L."/>
            <person name="Polz M.F."/>
        </authorList>
    </citation>
    <scope>NUCLEOTIDE SEQUENCE [LARGE SCALE GENOMIC DNA]</scope>
    <source>
        <strain evidence="2">10N.261.48.B5</strain>
    </source>
</reference>
<gene>
    <name evidence="1" type="ORF">BCT54_12865</name>
</gene>
<dbReference type="EMBL" id="MCZF01000304">
    <property type="protein sequence ID" value="PMM40266.1"/>
    <property type="molecule type" value="Genomic_DNA"/>
</dbReference>
<dbReference type="InterPro" id="IPR050793">
    <property type="entry name" value="CMP-NeuNAc_synthase"/>
</dbReference>
<comment type="caution">
    <text evidence="1">The sequence shown here is derived from an EMBL/GenBank/DDBJ whole genome shotgun (WGS) entry which is preliminary data.</text>
</comment>
<dbReference type="RefSeq" id="WP_102554107.1">
    <property type="nucleotide sequence ID" value="NZ_MCZF01000304.1"/>
</dbReference>
<name>A0A2N7JJ72_VIBSP</name>
<dbReference type="Gene3D" id="3.90.550.10">
    <property type="entry name" value="Spore Coat Polysaccharide Biosynthesis Protein SpsA, Chain A"/>
    <property type="match status" value="1"/>
</dbReference>
<organism evidence="1 2">
    <name type="scientific">Vibrio splendidus</name>
    <dbReference type="NCBI Taxonomy" id="29497"/>
    <lineage>
        <taxon>Bacteria</taxon>
        <taxon>Pseudomonadati</taxon>
        <taxon>Pseudomonadota</taxon>
        <taxon>Gammaproteobacteria</taxon>
        <taxon>Vibrionales</taxon>
        <taxon>Vibrionaceae</taxon>
        <taxon>Vibrio</taxon>
    </lineage>
</organism>
<evidence type="ECO:0000313" key="1">
    <source>
        <dbReference type="EMBL" id="PMM40266.1"/>
    </source>
</evidence>
<accession>A0A2N7JJ72</accession>
<dbReference type="Proteomes" id="UP000235533">
    <property type="component" value="Unassembled WGS sequence"/>
</dbReference>
<proteinExistence type="predicted"/>
<dbReference type="Pfam" id="PF02348">
    <property type="entry name" value="CTP_transf_3"/>
    <property type="match status" value="1"/>
</dbReference>
<dbReference type="PANTHER" id="PTHR21485:SF6">
    <property type="entry name" value="N-ACYLNEURAMINATE CYTIDYLYLTRANSFERASE-RELATED"/>
    <property type="match status" value="1"/>
</dbReference>
<dbReference type="PANTHER" id="PTHR21485">
    <property type="entry name" value="HAD SUPERFAMILY MEMBERS CMAS AND KDSC"/>
    <property type="match status" value="1"/>
</dbReference>
<protein>
    <submittedName>
        <fullName evidence="1">CMP-sialic acid synthetase</fullName>
    </submittedName>
</protein>
<dbReference type="SUPFAM" id="SSF53448">
    <property type="entry name" value="Nucleotide-diphospho-sugar transferases"/>
    <property type="match status" value="1"/>
</dbReference>
<dbReference type="InterPro" id="IPR029044">
    <property type="entry name" value="Nucleotide-diphossugar_trans"/>
</dbReference>
<dbReference type="CDD" id="cd02513">
    <property type="entry name" value="CMP-NeuAc_Synthase"/>
    <property type="match status" value="1"/>
</dbReference>